<name>A0A8J4M4E8_9BACL</name>
<gene>
    <name evidence="2" type="ORF">XYCOK13_33750</name>
</gene>
<dbReference type="Pfam" id="PF07969">
    <property type="entry name" value="Amidohydro_3"/>
    <property type="match status" value="1"/>
</dbReference>
<keyword evidence="3" id="KW-1185">Reference proteome</keyword>
<accession>A0A8J4M4E8</accession>
<dbReference type="InterPro" id="IPR032466">
    <property type="entry name" value="Metal_Hydrolase"/>
</dbReference>
<dbReference type="GO" id="GO:0016812">
    <property type="term" value="F:hydrolase activity, acting on carbon-nitrogen (but not peptide) bonds, in cyclic amides"/>
    <property type="evidence" value="ECO:0007669"/>
    <property type="project" value="TreeGrafter"/>
</dbReference>
<dbReference type="Gene3D" id="3.20.20.140">
    <property type="entry name" value="Metal-dependent hydrolases"/>
    <property type="match status" value="2"/>
</dbReference>
<dbReference type="RefSeq" id="WP_213413371.1">
    <property type="nucleotide sequence ID" value="NZ_BOVK01000051.1"/>
</dbReference>
<dbReference type="GO" id="GO:0005829">
    <property type="term" value="C:cytosol"/>
    <property type="evidence" value="ECO:0007669"/>
    <property type="project" value="TreeGrafter"/>
</dbReference>
<dbReference type="AlphaFoldDB" id="A0A8J4M4E8"/>
<dbReference type="SUPFAM" id="SSF51556">
    <property type="entry name" value="Metallo-dependent hydrolases"/>
    <property type="match status" value="1"/>
</dbReference>
<dbReference type="InterPro" id="IPR013108">
    <property type="entry name" value="Amidohydro_3"/>
</dbReference>
<dbReference type="EMBL" id="BOVK01000051">
    <property type="protein sequence ID" value="GIQ70551.1"/>
    <property type="molecule type" value="Genomic_DNA"/>
</dbReference>
<dbReference type="CDD" id="cd01297">
    <property type="entry name" value="D-aminoacylase"/>
    <property type="match status" value="1"/>
</dbReference>
<dbReference type="Proteomes" id="UP000677918">
    <property type="component" value="Unassembled WGS sequence"/>
</dbReference>
<comment type="caution">
    <text evidence="2">The sequence shown here is derived from an EMBL/GenBank/DDBJ whole genome shotgun (WGS) entry which is preliminary data.</text>
</comment>
<sequence>MQFDVVIKGGCVIDGTEKERFKADVYVKDGKIVEIAADEKPNVVATEIIDATGKIVSPGFIDTHVHSDIMLLWDRQHANGLYQGVTTEVLGQDGLSYAPLSEANLSMYAKYLAGLNGRPPISWDWSTVAEYRQQFHRTVAINTVYQVPHGALRLETVGMKDVPLTGESMKKAKALLDQGLKEGAAAFSTGLSYYPCSYSDTEEMIELCKTVAENDSVYVTHLRSVFRGEPFDPVLEAIEIAEKSGAKLHFSHFRTTPETAGKVDEVMKHIDAAYQRGVDLTLELYPYPSGSGYAVIFLPPWAVEDGFDATLERLRNQSLRKRMMEGIEANTIECVGHFTHLKKNPQYIGRSFIDVARERGQSVPDMICDILLEEELEVGFFTTPPFDAPDIWEQINKDVLELLSRPYYMVGSDGIPLGKNPHPRAFGTFPRLLRFCREYGFRLETMINRMTKTAADRFGLKDRGTVEVGKAADLVVFDPDSVRDTATYLLSRSAPEGISHVLVNGEVAVRNEKVTGVFAGQALSRQF</sequence>
<dbReference type="InterPro" id="IPR050378">
    <property type="entry name" value="Metallo-dep_Hydrolases_sf"/>
</dbReference>
<proteinExistence type="predicted"/>
<reference evidence="2" key="1">
    <citation type="submission" date="2021-04" db="EMBL/GenBank/DDBJ databases">
        <title>Draft genome sequence of Xylanibacillus composti strain K13.</title>
        <authorList>
            <person name="Uke A."/>
            <person name="Chhe C."/>
            <person name="Baramee S."/>
            <person name="Kosugi A."/>
        </authorList>
    </citation>
    <scope>NUCLEOTIDE SEQUENCE</scope>
    <source>
        <strain evidence="2">K13</strain>
    </source>
</reference>
<dbReference type="PANTHER" id="PTHR11647:SF1">
    <property type="entry name" value="COLLAPSIN RESPONSE MEDIATOR PROTEIN"/>
    <property type="match status" value="1"/>
</dbReference>
<dbReference type="InterPro" id="IPR011059">
    <property type="entry name" value="Metal-dep_hydrolase_composite"/>
</dbReference>
<evidence type="ECO:0000313" key="3">
    <source>
        <dbReference type="Proteomes" id="UP000677918"/>
    </source>
</evidence>
<dbReference type="SUPFAM" id="SSF51338">
    <property type="entry name" value="Composite domain of metallo-dependent hydrolases"/>
    <property type="match status" value="1"/>
</dbReference>
<feature type="domain" description="Amidohydrolase 3" evidence="1">
    <location>
        <begin position="47"/>
        <end position="508"/>
    </location>
</feature>
<dbReference type="PANTHER" id="PTHR11647">
    <property type="entry name" value="HYDRANTOINASE/DIHYDROPYRIMIDINASE FAMILY MEMBER"/>
    <property type="match status" value="1"/>
</dbReference>
<evidence type="ECO:0000259" key="1">
    <source>
        <dbReference type="Pfam" id="PF07969"/>
    </source>
</evidence>
<protein>
    <submittedName>
        <fullName evidence="2">D-aminoacylase</fullName>
    </submittedName>
</protein>
<evidence type="ECO:0000313" key="2">
    <source>
        <dbReference type="EMBL" id="GIQ70551.1"/>
    </source>
</evidence>
<organism evidence="2 3">
    <name type="scientific">Xylanibacillus composti</name>
    <dbReference type="NCBI Taxonomy" id="1572762"/>
    <lineage>
        <taxon>Bacteria</taxon>
        <taxon>Bacillati</taxon>
        <taxon>Bacillota</taxon>
        <taxon>Bacilli</taxon>
        <taxon>Bacillales</taxon>
        <taxon>Paenibacillaceae</taxon>
        <taxon>Xylanibacillus</taxon>
    </lineage>
</organism>